<keyword evidence="1" id="KW-0808">Transferase</keyword>
<dbReference type="InterPro" id="IPR001763">
    <property type="entry name" value="Rhodanese-like_dom"/>
</dbReference>
<keyword evidence="2" id="KW-0677">Repeat</keyword>
<dbReference type="AlphaFoldDB" id="X6NBW6"/>
<reference evidence="4 5" key="1">
    <citation type="journal article" date="2013" name="Curr. Biol.">
        <title>The Genome of the Foraminiferan Reticulomyxa filosa.</title>
        <authorList>
            <person name="Glockner G."/>
            <person name="Hulsmann N."/>
            <person name="Schleicher M."/>
            <person name="Noegel A.A."/>
            <person name="Eichinger L."/>
            <person name="Gallinger C."/>
            <person name="Pawlowski J."/>
            <person name="Sierra R."/>
            <person name="Euteneuer U."/>
            <person name="Pillet L."/>
            <person name="Moustafa A."/>
            <person name="Platzer M."/>
            <person name="Groth M."/>
            <person name="Szafranski K."/>
            <person name="Schliwa M."/>
        </authorList>
    </citation>
    <scope>NUCLEOTIDE SEQUENCE [LARGE SCALE GENOMIC DNA]</scope>
</reference>
<evidence type="ECO:0000259" key="3">
    <source>
        <dbReference type="PROSITE" id="PS50206"/>
    </source>
</evidence>
<dbReference type="EMBL" id="ASPP01010070">
    <property type="protein sequence ID" value="ETO23279.1"/>
    <property type="molecule type" value="Genomic_DNA"/>
</dbReference>
<evidence type="ECO:0000313" key="4">
    <source>
        <dbReference type="EMBL" id="ETO23279.1"/>
    </source>
</evidence>
<dbReference type="OMA" id="QKLCANQ"/>
<evidence type="ECO:0000256" key="1">
    <source>
        <dbReference type="ARBA" id="ARBA00022679"/>
    </source>
</evidence>
<evidence type="ECO:0000256" key="2">
    <source>
        <dbReference type="ARBA" id="ARBA00022737"/>
    </source>
</evidence>
<dbReference type="OrthoDB" id="270167at2759"/>
<evidence type="ECO:0000313" key="5">
    <source>
        <dbReference type="Proteomes" id="UP000023152"/>
    </source>
</evidence>
<comment type="caution">
    <text evidence="4">The sequence shown here is derived from an EMBL/GenBank/DDBJ whole genome shotgun (WGS) entry which is preliminary data.</text>
</comment>
<organism evidence="4 5">
    <name type="scientific">Reticulomyxa filosa</name>
    <dbReference type="NCBI Taxonomy" id="46433"/>
    <lineage>
        <taxon>Eukaryota</taxon>
        <taxon>Sar</taxon>
        <taxon>Rhizaria</taxon>
        <taxon>Retaria</taxon>
        <taxon>Foraminifera</taxon>
        <taxon>Monothalamids</taxon>
        <taxon>Reticulomyxidae</taxon>
        <taxon>Reticulomyxa</taxon>
    </lineage>
</organism>
<dbReference type="PANTHER" id="PTHR11364">
    <property type="entry name" value="THIOSULFATE SULFERTANSFERASE"/>
    <property type="match status" value="1"/>
</dbReference>
<dbReference type="InterPro" id="IPR036873">
    <property type="entry name" value="Rhodanese-like_dom_sf"/>
</dbReference>
<proteinExistence type="predicted"/>
<feature type="domain" description="Rhodanese" evidence="3">
    <location>
        <begin position="221"/>
        <end position="305"/>
    </location>
</feature>
<keyword evidence="5" id="KW-1185">Reference proteome</keyword>
<name>X6NBW6_RETFI</name>
<dbReference type="PROSITE" id="PS50206">
    <property type="entry name" value="RHODANESE_3"/>
    <property type="match status" value="2"/>
</dbReference>
<protein>
    <submittedName>
        <fullName evidence="4">Rhodanese domain-containing protein</fullName>
    </submittedName>
</protein>
<dbReference type="Pfam" id="PF00581">
    <property type="entry name" value="Rhodanese"/>
    <property type="match status" value="2"/>
</dbReference>
<accession>X6NBW6</accession>
<dbReference type="GO" id="GO:0004792">
    <property type="term" value="F:thiosulfate-cyanide sulfurtransferase activity"/>
    <property type="evidence" value="ECO:0007669"/>
    <property type="project" value="TreeGrafter"/>
</dbReference>
<dbReference type="Gene3D" id="3.40.250.10">
    <property type="entry name" value="Rhodanese-like domain"/>
    <property type="match status" value="2"/>
</dbReference>
<dbReference type="InterPro" id="IPR045078">
    <property type="entry name" value="TST/MPST-like"/>
</dbReference>
<dbReference type="Proteomes" id="UP000023152">
    <property type="component" value="Unassembled WGS sequence"/>
</dbReference>
<dbReference type="SMART" id="SM00450">
    <property type="entry name" value="RHOD"/>
    <property type="match status" value="2"/>
</dbReference>
<feature type="domain" description="Rhodanese" evidence="3">
    <location>
        <begin position="7"/>
        <end position="163"/>
    </location>
</feature>
<sequence>MKVKPRDISKQLVIDLSHEQGYRRGHIQGAVNLSVEKFDFTRKVDVYGGITRGVLFFKKKRGGYEKMIILKKNKINKQAKPHLMPKQGGGEFLKKKIVAIDEIYEVMKNLGLNNNTSEIILYDNSAMLACRMWFVLRYFGFRNVRVLNGGWRAWLKSGLPVDEKATVLKPGESLDLKPKRSYLLTKPTQMVFDVEHKTSKYIDARLPTAYKGLLLFSNNYHIDGAINIPCTELMEDAIFKSVHDIRRTVETTGVDMEVDRFICYSGRGLSGAVDLFALMMVGADKVSLYDAGVNNWRQNFDSKLSADAEDFLKH</sequence>
<dbReference type="SUPFAM" id="SSF52821">
    <property type="entry name" value="Rhodanese/Cell cycle control phosphatase"/>
    <property type="match status" value="2"/>
</dbReference>
<gene>
    <name evidence="4" type="ORF">RFI_13905</name>
</gene>
<dbReference type="PANTHER" id="PTHR11364:SF27">
    <property type="entry name" value="SULFURTRANSFERASE"/>
    <property type="match status" value="1"/>
</dbReference>